<sequence length="158" mass="17468">MTMQTKQNITSILVLVSVLLLGACNEKKTLMQTPKQTFVNLNPDWSEKLYLNEGGSGVIVTLIDHTGSVFTLADFGGFPLLAKCPTQTDKKTSKKPIEYIKTLHPEFCETYPGYQAGKPVSMVFDSKPIVARFTLCLLDDDQPGKADCGDGYKKRSTR</sequence>
<dbReference type="RefSeq" id="WP_071564045.1">
    <property type="nucleotide sequence ID" value="NZ_MIQH01000475.1"/>
</dbReference>
<comment type="caution">
    <text evidence="1">The sequence shown here is derived from an EMBL/GenBank/DDBJ whole genome shotgun (WGS) entry which is preliminary data.</text>
</comment>
<name>A0A1J5U948_9GAMM</name>
<dbReference type="EMBL" id="MIQH01000475">
    <property type="protein sequence ID" value="OIR24913.1"/>
    <property type="molecule type" value="Genomic_DNA"/>
</dbReference>
<dbReference type="AlphaFoldDB" id="A0A1J5U948"/>
<proteinExistence type="predicted"/>
<organism evidence="1 2">
    <name type="scientific">Bathymodiolus thermophilus thioautotrophic gill symbiont</name>
    <dbReference type="NCBI Taxonomy" id="2360"/>
    <lineage>
        <taxon>Bacteria</taxon>
        <taxon>Pseudomonadati</taxon>
        <taxon>Pseudomonadota</taxon>
        <taxon>Gammaproteobacteria</taxon>
        <taxon>sulfur-oxidizing symbionts</taxon>
    </lineage>
</organism>
<gene>
    <name evidence="1" type="ORF">BGC33_12130</name>
</gene>
<reference evidence="2" key="1">
    <citation type="submission" date="2016-09" db="EMBL/GenBank/DDBJ databases">
        <title>Genome Sequence of Bathymodiolus thermophilus sulfur-oxidizing gill endosymbiont.</title>
        <authorList>
            <person name="Ponnudurai R."/>
            <person name="Kleiner M."/>
            <person name="Sayavedra L."/>
            <person name="Thuermer A."/>
            <person name="Felbeck H."/>
            <person name="Schlueter R."/>
            <person name="Schweder T."/>
            <person name="Markert S."/>
        </authorList>
    </citation>
    <scope>NUCLEOTIDE SEQUENCE [LARGE SCALE GENOMIC DNA]</scope>
    <source>
        <strain evidence="2">BAT/CrabSpa'14</strain>
    </source>
</reference>
<protein>
    <recommendedName>
        <fullName evidence="3">Lipoprotein</fullName>
    </recommendedName>
</protein>
<accession>A0A1J5U948</accession>
<evidence type="ECO:0000313" key="2">
    <source>
        <dbReference type="Proteomes" id="UP000182798"/>
    </source>
</evidence>
<dbReference type="PROSITE" id="PS51257">
    <property type="entry name" value="PROKAR_LIPOPROTEIN"/>
    <property type="match status" value="1"/>
</dbReference>
<evidence type="ECO:0008006" key="3">
    <source>
        <dbReference type="Google" id="ProtNLM"/>
    </source>
</evidence>
<evidence type="ECO:0000313" key="1">
    <source>
        <dbReference type="EMBL" id="OIR24913.1"/>
    </source>
</evidence>
<dbReference type="Proteomes" id="UP000182798">
    <property type="component" value="Unassembled WGS sequence"/>
</dbReference>